<proteinExistence type="predicted"/>
<dbReference type="Proteomes" id="UP000020529">
    <property type="component" value="Unassembled WGS sequence"/>
</dbReference>
<evidence type="ECO:0000313" key="1">
    <source>
        <dbReference type="EMBL" id="EXY73205.1"/>
    </source>
</evidence>
<accession>A0A015VYF1</accession>
<reference evidence="1 2" key="1">
    <citation type="submission" date="2014-02" db="EMBL/GenBank/DDBJ databases">
        <authorList>
            <person name="Sears C."/>
            <person name="Carroll K."/>
            <person name="Sack B.R."/>
            <person name="Qadri F."/>
            <person name="Myers L.L."/>
            <person name="Chung G.-T."/>
            <person name="Escheverria P."/>
            <person name="Fraser C.M."/>
            <person name="Sadzewicz L."/>
            <person name="Shefchek K.A."/>
            <person name="Tallon L."/>
            <person name="Das S.P."/>
            <person name="Daugherty S."/>
            <person name="Mongodin E.F."/>
        </authorList>
    </citation>
    <scope>NUCLEOTIDE SEQUENCE [LARGE SCALE GENOMIC DNA]</scope>
    <source>
        <strain evidence="2">3988T(B)14</strain>
    </source>
</reference>
<dbReference type="InterPro" id="IPR007838">
    <property type="entry name" value="Cell_div_ZapA-like"/>
</dbReference>
<organism evidence="1 2">
    <name type="scientific">Bacteroides fragilis str. 3988T(B)14</name>
    <dbReference type="NCBI Taxonomy" id="1339315"/>
    <lineage>
        <taxon>Bacteria</taxon>
        <taxon>Pseudomonadati</taxon>
        <taxon>Bacteroidota</taxon>
        <taxon>Bacteroidia</taxon>
        <taxon>Bacteroidales</taxon>
        <taxon>Bacteroidaceae</taxon>
        <taxon>Bacteroides</taxon>
    </lineage>
</organism>
<dbReference type="PATRIC" id="fig|1339315.3.peg.3708"/>
<dbReference type="InterPro" id="IPR036192">
    <property type="entry name" value="Cell_div_ZapA-like_sf"/>
</dbReference>
<dbReference type="SUPFAM" id="SSF102829">
    <property type="entry name" value="Cell division protein ZapA-like"/>
    <property type="match status" value="1"/>
</dbReference>
<keyword evidence="1" id="KW-0132">Cell division</keyword>
<dbReference type="Pfam" id="PF05164">
    <property type="entry name" value="ZapA"/>
    <property type="match status" value="1"/>
</dbReference>
<protein>
    <submittedName>
        <fullName evidence="1">Cell division ZapA family protein</fullName>
    </submittedName>
</protein>
<comment type="caution">
    <text evidence="1">The sequence shown here is derived from an EMBL/GenBank/DDBJ whole genome shotgun (WGS) entry which is preliminary data.</text>
</comment>
<dbReference type="GeneID" id="60368749"/>
<dbReference type="EMBL" id="JGCY01000371">
    <property type="protein sequence ID" value="EXY73205.1"/>
    <property type="molecule type" value="Genomic_DNA"/>
</dbReference>
<dbReference type="AlphaFoldDB" id="A0A015VYF1"/>
<evidence type="ECO:0000313" key="2">
    <source>
        <dbReference type="Proteomes" id="UP000020529"/>
    </source>
</evidence>
<keyword evidence="1" id="KW-0131">Cell cycle</keyword>
<name>A0A015VYF1_BACFG</name>
<dbReference type="GO" id="GO:0051301">
    <property type="term" value="P:cell division"/>
    <property type="evidence" value="ECO:0007669"/>
    <property type="project" value="UniProtKB-KW"/>
</dbReference>
<gene>
    <name evidence="1" type="ORF">M124_3034</name>
</gene>
<sequence length="97" mass="11657">MNDKIKINLQIADSYYPLTINRDEEETVREAAKQVNIRLNAYREHYRNVAPEKIIAMVAYQFSLEKLQLLQRNDTQPYTAKIEELTEMLEEYFRNEE</sequence>
<dbReference type="RefSeq" id="WP_005790425.1">
    <property type="nucleotide sequence ID" value="NZ_JGCY01000371.1"/>
</dbReference>